<keyword evidence="2" id="KW-1185">Reference proteome</keyword>
<dbReference type="EMBL" id="FOQY01000019">
    <property type="protein sequence ID" value="SFK19127.1"/>
    <property type="molecule type" value="Genomic_DNA"/>
</dbReference>
<accession>A0A1I3XHQ5</accession>
<protein>
    <submittedName>
        <fullName evidence="1">Uncharacterized protein</fullName>
    </submittedName>
</protein>
<evidence type="ECO:0000313" key="2">
    <source>
        <dbReference type="Proteomes" id="UP000199111"/>
    </source>
</evidence>
<proteinExistence type="predicted"/>
<dbReference type="RefSeq" id="WP_093889451.1">
    <property type="nucleotide sequence ID" value="NZ_FOQY01000019.1"/>
</dbReference>
<gene>
    <name evidence="1" type="ORF">SAMN05216275_11951</name>
</gene>
<name>A0A1I3XHQ5_9ACTN</name>
<dbReference type="GeneID" id="96300774"/>
<organism evidence="1 2">
    <name type="scientific">Streptosporangium canum</name>
    <dbReference type="NCBI Taxonomy" id="324952"/>
    <lineage>
        <taxon>Bacteria</taxon>
        <taxon>Bacillati</taxon>
        <taxon>Actinomycetota</taxon>
        <taxon>Actinomycetes</taxon>
        <taxon>Streptosporangiales</taxon>
        <taxon>Streptosporangiaceae</taxon>
        <taxon>Streptosporangium</taxon>
    </lineage>
</organism>
<reference evidence="2" key="1">
    <citation type="submission" date="2016-10" db="EMBL/GenBank/DDBJ databases">
        <authorList>
            <person name="Varghese N."/>
            <person name="Submissions S."/>
        </authorList>
    </citation>
    <scope>NUCLEOTIDE SEQUENCE [LARGE SCALE GENOMIC DNA]</scope>
    <source>
        <strain evidence="2">CGMCC 4.2126</strain>
    </source>
</reference>
<evidence type="ECO:0000313" key="1">
    <source>
        <dbReference type="EMBL" id="SFK19127.1"/>
    </source>
</evidence>
<sequence length="124" mass="13113">MEHFSGLKQPPICRCQYCGQIVMGGDGRPWWDGDPERAGEETSTGGLPRMFALVQEFDEDDEIVTEVMAYGLALPGGGAATVGVAASGFGRWISADSAASRLGCDLVWISEIDARTAEADGIGE</sequence>
<dbReference type="Proteomes" id="UP000199111">
    <property type="component" value="Unassembled WGS sequence"/>
</dbReference>
<dbReference type="AlphaFoldDB" id="A0A1I3XHQ5"/>